<reference evidence="2" key="1">
    <citation type="journal article" date="2020" name="Viruses">
        <title>Unmapped RNA Virus Diversity in Termites and their Symbionts.</title>
        <authorList>
            <person name="Lay C.L."/>
            <person name="Shi M."/>
            <person name="Bucek A."/>
            <person name="Bourguignon T."/>
            <person name="Lo N."/>
            <person name="Holmes E.C."/>
        </authorList>
    </citation>
    <scope>NUCLEOTIDE SEQUENCE</scope>
    <source>
        <strain evidence="2">5A_AMI_1</strain>
    </source>
</reference>
<feature type="compositionally biased region" description="Basic and acidic residues" evidence="1">
    <location>
        <begin position="1"/>
        <end position="29"/>
    </location>
</feature>
<protein>
    <submittedName>
        <fullName evidence="2">Uncharacterized protein</fullName>
    </submittedName>
</protein>
<reference evidence="2" key="2">
    <citation type="submission" date="2020-09" db="EMBL/GenBank/DDBJ databases">
        <authorList>
            <person name="Le Lay C."/>
            <person name="Shi M."/>
            <person name="Bucek A."/>
            <person name="Bourguignon T."/>
            <person name="Lo N."/>
            <person name="Holmes E.C."/>
        </authorList>
    </citation>
    <scope>NUCLEOTIDE SEQUENCE</scope>
    <source>
        <strain evidence="2">5A_AMI_1</strain>
    </source>
</reference>
<feature type="compositionally biased region" description="Basic and acidic residues" evidence="1">
    <location>
        <begin position="55"/>
        <end position="69"/>
    </location>
</feature>
<evidence type="ECO:0000256" key="1">
    <source>
        <dbReference type="SAM" id="MobiDB-lite"/>
    </source>
</evidence>
<dbReference type="EMBL" id="MW052131">
    <property type="protein sequence ID" value="QQM16330.1"/>
    <property type="molecule type" value="Genomic_RNA"/>
</dbReference>
<feature type="compositionally biased region" description="Basic residues" evidence="1">
    <location>
        <begin position="72"/>
        <end position="81"/>
    </location>
</feature>
<sequence length="93" mass="10839">MLNKLAKQEKRARAPAERRPPNPAKAEKWSKRRRGKTTPSGWKIEEEEPSSPRVQKKERAHFLFEDRNRSPPGKKRKRASRPGKEGDLLKESL</sequence>
<feature type="compositionally biased region" description="Basic and acidic residues" evidence="1">
    <location>
        <begin position="82"/>
        <end position="93"/>
    </location>
</feature>
<organism evidence="2">
    <name type="scientific">Waxsystermes virus</name>
    <dbReference type="NCBI Taxonomy" id="2796639"/>
    <lineage>
        <taxon>Viruses</taxon>
        <taxon>Riboviria</taxon>
    </lineage>
</organism>
<name>A0A7T7GUZ5_9VIRU</name>
<accession>A0A7T7GUZ5</accession>
<feature type="region of interest" description="Disordered" evidence="1">
    <location>
        <begin position="1"/>
        <end position="93"/>
    </location>
</feature>
<proteinExistence type="predicted"/>
<evidence type="ECO:0000313" key="2">
    <source>
        <dbReference type="EMBL" id="QQM16330.1"/>
    </source>
</evidence>